<protein>
    <recommendedName>
        <fullName evidence="4">N-acetylgalactosaminide beta-1,3-galactosyltransferase</fullName>
        <ecNumber evidence="4">2.4.1.122</ecNumber>
    </recommendedName>
</protein>
<evidence type="ECO:0000256" key="1">
    <source>
        <dbReference type="ARBA" id="ARBA00004606"/>
    </source>
</evidence>
<evidence type="ECO:0000256" key="6">
    <source>
        <dbReference type="ARBA" id="ARBA00022679"/>
    </source>
</evidence>
<dbReference type="GO" id="GO:0016263">
    <property type="term" value="F:glycoprotein-N-acetylgalactosamine 3-beta-galactosyltransferase activity"/>
    <property type="evidence" value="ECO:0007669"/>
    <property type="project" value="UniProtKB-EC"/>
</dbReference>
<feature type="transmembrane region" description="Helical" evidence="12">
    <location>
        <begin position="25"/>
        <end position="43"/>
    </location>
</feature>
<dbReference type="EC" id="2.4.1.122" evidence="4"/>
<dbReference type="Gene3D" id="3.90.550.50">
    <property type="match status" value="1"/>
</dbReference>
<evidence type="ECO:0000256" key="11">
    <source>
        <dbReference type="ARBA" id="ARBA00023136"/>
    </source>
</evidence>
<dbReference type="PANTHER" id="PTHR23033">
    <property type="entry name" value="BETA1,3-GALACTOSYLTRANSFERASE"/>
    <property type="match status" value="1"/>
</dbReference>
<dbReference type="EMBL" id="KL596652">
    <property type="protein sequence ID" value="KER30994.1"/>
    <property type="molecule type" value="Genomic_DNA"/>
</dbReference>
<dbReference type="InterPro" id="IPR003378">
    <property type="entry name" value="Fringe-like_glycosylTrfase"/>
</dbReference>
<evidence type="ECO:0000256" key="7">
    <source>
        <dbReference type="ARBA" id="ARBA00022692"/>
    </source>
</evidence>
<dbReference type="Proteomes" id="UP000054324">
    <property type="component" value="Unassembled WGS sequence"/>
</dbReference>
<keyword evidence="11 12" id="KW-0472">Membrane</keyword>
<keyword evidence="9" id="KW-0735">Signal-anchor</keyword>
<dbReference type="KEGG" id="ovi:T265_02673"/>
<accession>A0A075AI45</accession>
<keyword evidence="15" id="KW-1185">Reference proteome</keyword>
<evidence type="ECO:0000313" key="15">
    <source>
        <dbReference type="Proteomes" id="UP000054324"/>
    </source>
</evidence>
<dbReference type="RefSeq" id="XP_009165239.1">
    <property type="nucleotide sequence ID" value="XM_009166975.1"/>
</dbReference>
<name>A0A075AI45_OPIVI</name>
<feature type="domain" description="Fringe-like glycosyltransferase" evidence="13">
    <location>
        <begin position="69"/>
        <end position="241"/>
    </location>
</feature>
<evidence type="ECO:0000256" key="10">
    <source>
        <dbReference type="ARBA" id="ARBA00022989"/>
    </source>
</evidence>
<dbReference type="STRING" id="6198.A0A075AI45"/>
<evidence type="ECO:0000256" key="4">
    <source>
        <dbReference type="ARBA" id="ARBA00012557"/>
    </source>
</evidence>
<comment type="subcellular location">
    <subcellularLocation>
        <location evidence="1">Membrane</location>
        <topology evidence="1">Single-pass type II membrane protein</topology>
    </subcellularLocation>
</comment>
<dbReference type="PANTHER" id="PTHR23033:SF14">
    <property type="entry name" value="GLYCOPROTEIN-N-ACETYLGALACTOSAMINE 3-BETA-GALACTOSYLTRANSFERASE 1-RELATED"/>
    <property type="match status" value="1"/>
</dbReference>
<dbReference type="GO" id="GO:0000166">
    <property type="term" value="F:nucleotide binding"/>
    <property type="evidence" value="ECO:0007669"/>
    <property type="project" value="UniProtKB-KW"/>
</dbReference>
<evidence type="ECO:0000256" key="9">
    <source>
        <dbReference type="ARBA" id="ARBA00022968"/>
    </source>
</evidence>
<comment type="similarity">
    <text evidence="3">Belongs to the glycosyltransferase 31 family. Beta3-Gal-T subfamily.</text>
</comment>
<proteinExistence type="inferred from homology"/>
<organism evidence="14 15">
    <name type="scientific">Opisthorchis viverrini</name>
    <name type="common">Southeast Asian liver fluke</name>
    <dbReference type="NCBI Taxonomy" id="6198"/>
    <lineage>
        <taxon>Eukaryota</taxon>
        <taxon>Metazoa</taxon>
        <taxon>Spiralia</taxon>
        <taxon>Lophotrochozoa</taxon>
        <taxon>Platyhelminthes</taxon>
        <taxon>Trematoda</taxon>
        <taxon>Digenea</taxon>
        <taxon>Opisthorchiida</taxon>
        <taxon>Opisthorchiata</taxon>
        <taxon>Opisthorchiidae</taxon>
        <taxon>Opisthorchis</taxon>
    </lineage>
</organism>
<reference evidence="14 15" key="1">
    <citation type="submission" date="2013-11" db="EMBL/GenBank/DDBJ databases">
        <title>Opisthorchis viverrini - life in the bile duct.</title>
        <authorList>
            <person name="Young N.D."/>
            <person name="Nagarajan N."/>
            <person name="Lin S.J."/>
            <person name="Korhonen P.K."/>
            <person name="Jex A.R."/>
            <person name="Hall R.S."/>
            <person name="Safavi-Hemami H."/>
            <person name="Kaewkong W."/>
            <person name="Bertrand D."/>
            <person name="Gao S."/>
            <person name="Seet Q."/>
            <person name="Wongkham S."/>
            <person name="Teh B.T."/>
            <person name="Wongkham C."/>
            <person name="Intapan P.M."/>
            <person name="Maleewong W."/>
            <person name="Yang X."/>
            <person name="Hu M."/>
            <person name="Wang Z."/>
            <person name="Hofmann A."/>
            <person name="Sternberg P.W."/>
            <person name="Tan P."/>
            <person name="Wang J."/>
            <person name="Gasser R.B."/>
        </authorList>
    </citation>
    <scope>NUCLEOTIDE SEQUENCE [LARGE SCALE GENOMIC DNA]</scope>
</reference>
<evidence type="ECO:0000256" key="12">
    <source>
        <dbReference type="SAM" id="Phobius"/>
    </source>
</evidence>
<dbReference type="CTD" id="20316861"/>
<dbReference type="Pfam" id="PF02434">
    <property type="entry name" value="Fringe"/>
    <property type="match status" value="1"/>
</dbReference>
<evidence type="ECO:0000256" key="2">
    <source>
        <dbReference type="ARBA" id="ARBA00004922"/>
    </source>
</evidence>
<dbReference type="AlphaFoldDB" id="A0A075AI45"/>
<evidence type="ECO:0000313" key="14">
    <source>
        <dbReference type="EMBL" id="KER30994.1"/>
    </source>
</evidence>
<keyword evidence="6" id="KW-0808">Transferase</keyword>
<evidence type="ECO:0000256" key="8">
    <source>
        <dbReference type="ARBA" id="ARBA00022741"/>
    </source>
</evidence>
<keyword evidence="8" id="KW-0547">Nucleotide-binding</keyword>
<keyword evidence="7 12" id="KW-0812">Transmembrane</keyword>
<evidence type="ECO:0000259" key="13">
    <source>
        <dbReference type="Pfam" id="PF02434"/>
    </source>
</evidence>
<gene>
    <name evidence="14" type="ORF">T265_02673</name>
</gene>
<keyword evidence="10 12" id="KW-1133">Transmembrane helix</keyword>
<evidence type="ECO:0000256" key="5">
    <source>
        <dbReference type="ARBA" id="ARBA00022676"/>
    </source>
</evidence>
<sequence>MQVLSHLRRVTDSPSFDIGSNVTKLQVFLFGALFGSILVMLLMELNYERIPISVKPAPELSGPVNSSVKIFCWITTMPSNHGTKAIHIKATWAPRCDRYLFMSSVDLPELPAVAAVNREGRSYLWEKTAFALNYVWTHFGEEFDFFYKADDDTYALIDNLRLLLADYDPHTPVLIGQAHKSFLKQGYPSGGAGYVMSRAALRLIVQGMKNTSMCYDQRFSLAEDLKLGACAEELGIQLIHSVDENGHYHFYCYSPFERLKNHGLSAELTFDNHKEGTGCCARNPVSFHYIKPEELYFLDYLLYTARSRGHS</sequence>
<dbReference type="InterPro" id="IPR026050">
    <property type="entry name" value="C1GALT1/C1GALT1_chp1"/>
</dbReference>
<dbReference type="OrthoDB" id="414175at2759"/>
<dbReference type="GO" id="GO:0016020">
    <property type="term" value="C:membrane"/>
    <property type="evidence" value="ECO:0007669"/>
    <property type="project" value="UniProtKB-SubCell"/>
</dbReference>
<comment type="pathway">
    <text evidence="2">Protein modification; protein glycosylation.</text>
</comment>
<dbReference type="UniPathway" id="UPA00378"/>
<evidence type="ECO:0000256" key="3">
    <source>
        <dbReference type="ARBA" id="ARBA00006462"/>
    </source>
</evidence>
<keyword evidence="5" id="KW-0328">Glycosyltransferase</keyword>
<dbReference type="GeneID" id="20316861"/>